<sequence>MLRFQICPLVLLVVCGSPSESLIPLPLHSVQVVYPDQEPRGTPPSQAKKLTTEYSPVDSPLQIVRSSCELKANGIHKILSASLSVKVL</sequence>
<dbReference type="AlphaFoldDB" id="A0A5D2HNV2"/>
<gene>
    <name evidence="2" type="ORF">ES288_A01G146400v1</name>
</gene>
<feature type="chain" id="PRO_5022738006" evidence="1">
    <location>
        <begin position="22"/>
        <end position="88"/>
    </location>
</feature>
<dbReference type="EMBL" id="CM017688">
    <property type="protein sequence ID" value="TYH31096.1"/>
    <property type="molecule type" value="Genomic_DNA"/>
</dbReference>
<proteinExistence type="predicted"/>
<reference evidence="2 3" key="1">
    <citation type="submission" date="2019-06" db="EMBL/GenBank/DDBJ databases">
        <title>WGS assembly of Gossypium darwinii.</title>
        <authorList>
            <person name="Chen Z.J."/>
            <person name="Sreedasyam A."/>
            <person name="Ando A."/>
            <person name="Song Q."/>
            <person name="De L."/>
            <person name="Hulse-Kemp A."/>
            <person name="Ding M."/>
            <person name="Ye W."/>
            <person name="Kirkbride R."/>
            <person name="Jenkins J."/>
            <person name="Plott C."/>
            <person name="Lovell J."/>
            <person name="Lin Y.-M."/>
            <person name="Vaughn R."/>
            <person name="Liu B."/>
            <person name="Li W."/>
            <person name="Simpson S."/>
            <person name="Scheffler B."/>
            <person name="Saski C."/>
            <person name="Grover C."/>
            <person name="Hu G."/>
            <person name="Conover J."/>
            <person name="Carlson J."/>
            <person name="Shu S."/>
            <person name="Boston L."/>
            <person name="Williams M."/>
            <person name="Peterson D."/>
            <person name="Mcgee K."/>
            <person name="Jones D."/>
            <person name="Wendel J."/>
            <person name="Stelly D."/>
            <person name="Grimwood J."/>
            <person name="Schmutz J."/>
        </authorList>
    </citation>
    <scope>NUCLEOTIDE SEQUENCE [LARGE SCALE GENOMIC DNA]</scope>
    <source>
        <strain evidence="2">1808015.09</strain>
    </source>
</reference>
<keyword evidence="3" id="KW-1185">Reference proteome</keyword>
<protein>
    <submittedName>
        <fullName evidence="2">Uncharacterized protein</fullName>
    </submittedName>
</protein>
<dbReference type="Proteomes" id="UP000323506">
    <property type="component" value="Chromosome A01"/>
</dbReference>
<evidence type="ECO:0000256" key="1">
    <source>
        <dbReference type="SAM" id="SignalP"/>
    </source>
</evidence>
<organism evidence="2 3">
    <name type="scientific">Gossypium darwinii</name>
    <name type="common">Darwin's cotton</name>
    <name type="synonym">Gossypium barbadense var. darwinii</name>
    <dbReference type="NCBI Taxonomy" id="34276"/>
    <lineage>
        <taxon>Eukaryota</taxon>
        <taxon>Viridiplantae</taxon>
        <taxon>Streptophyta</taxon>
        <taxon>Embryophyta</taxon>
        <taxon>Tracheophyta</taxon>
        <taxon>Spermatophyta</taxon>
        <taxon>Magnoliopsida</taxon>
        <taxon>eudicotyledons</taxon>
        <taxon>Gunneridae</taxon>
        <taxon>Pentapetalae</taxon>
        <taxon>rosids</taxon>
        <taxon>malvids</taxon>
        <taxon>Malvales</taxon>
        <taxon>Malvaceae</taxon>
        <taxon>Malvoideae</taxon>
        <taxon>Gossypium</taxon>
    </lineage>
</organism>
<accession>A0A5D2HNV2</accession>
<keyword evidence="1" id="KW-0732">Signal</keyword>
<evidence type="ECO:0000313" key="2">
    <source>
        <dbReference type="EMBL" id="TYH31096.1"/>
    </source>
</evidence>
<evidence type="ECO:0000313" key="3">
    <source>
        <dbReference type="Proteomes" id="UP000323506"/>
    </source>
</evidence>
<name>A0A5D2HNV2_GOSDA</name>
<feature type="signal peptide" evidence="1">
    <location>
        <begin position="1"/>
        <end position="21"/>
    </location>
</feature>